<dbReference type="EMBL" id="CP007536">
    <property type="protein sequence ID" value="AIC17038.1"/>
    <property type="molecule type" value="Genomic_DNA"/>
</dbReference>
<sequence>MREVDNFNDMAVNAMLPLINMTDWSVIFIK</sequence>
<dbReference type="AlphaFoldDB" id="A0A060HNJ8"/>
<protein>
    <submittedName>
        <fullName evidence="1">Uncharacterized protein</fullName>
    </submittedName>
</protein>
<organism evidence="1 2">
    <name type="scientific">Nitrososphaera viennensis EN76</name>
    <dbReference type="NCBI Taxonomy" id="926571"/>
    <lineage>
        <taxon>Archaea</taxon>
        <taxon>Nitrososphaerota</taxon>
        <taxon>Nitrososphaeria</taxon>
        <taxon>Nitrososphaerales</taxon>
        <taxon>Nitrososphaeraceae</taxon>
        <taxon>Nitrososphaera</taxon>
    </lineage>
</organism>
<reference evidence="1 2" key="1">
    <citation type="journal article" date="2014" name="Int. J. Syst. Evol. Microbiol.">
        <title>Nitrososphaera viennensis gen. nov., sp. nov., an aerobic and mesophilic, ammonia-oxidizing archaeon from soil and a member of the archaeal phylum Thaumarchaeota.</title>
        <authorList>
            <person name="Stieglmeier M."/>
            <person name="Klingl A."/>
            <person name="Alves R.J."/>
            <person name="Rittmann S.K."/>
            <person name="Melcher M."/>
            <person name="Leisch N."/>
            <person name="Schleper C."/>
        </authorList>
    </citation>
    <scope>NUCLEOTIDE SEQUENCE [LARGE SCALE GENOMIC DNA]</scope>
    <source>
        <strain evidence="1">EN76</strain>
    </source>
</reference>
<dbReference type="KEGG" id="nvn:NVIE_027620"/>
<accession>A0A060HNJ8</accession>
<evidence type="ECO:0000313" key="2">
    <source>
        <dbReference type="Proteomes" id="UP000027093"/>
    </source>
</evidence>
<dbReference type="HOGENOM" id="CLU_3401596_0_0_2"/>
<name>A0A060HNJ8_9ARCH</name>
<evidence type="ECO:0000313" key="1">
    <source>
        <dbReference type="EMBL" id="AIC17038.1"/>
    </source>
</evidence>
<gene>
    <name evidence="1" type="ORF">NVIE_027620</name>
</gene>
<proteinExistence type="predicted"/>
<dbReference type="Proteomes" id="UP000027093">
    <property type="component" value="Chromosome"/>
</dbReference>
<keyword evidence="2" id="KW-1185">Reference proteome</keyword>